<protein>
    <submittedName>
        <fullName evidence="2">Major capsid protein</fullName>
    </submittedName>
</protein>
<feature type="region of interest" description="Disordered" evidence="1">
    <location>
        <begin position="140"/>
        <end position="165"/>
    </location>
</feature>
<reference evidence="2" key="1">
    <citation type="journal article" date="2021" name="Proc. Natl. Acad. Sci. U.S.A.">
        <title>A Catalog of Tens of Thousands of Viruses from Human Metagenomes Reveals Hidden Associations with Chronic Diseases.</title>
        <authorList>
            <person name="Tisza M.J."/>
            <person name="Buck C.B."/>
        </authorList>
    </citation>
    <scope>NUCLEOTIDE SEQUENCE</scope>
    <source>
        <strain evidence="2">CtHxr66</strain>
    </source>
</reference>
<evidence type="ECO:0000256" key="1">
    <source>
        <dbReference type="SAM" id="MobiDB-lite"/>
    </source>
</evidence>
<proteinExistence type="predicted"/>
<name>A0A8S5MHE0_9CAUD</name>
<feature type="region of interest" description="Disordered" evidence="1">
    <location>
        <begin position="50"/>
        <end position="73"/>
    </location>
</feature>
<feature type="compositionally biased region" description="Basic and acidic residues" evidence="1">
    <location>
        <begin position="60"/>
        <end position="73"/>
    </location>
</feature>
<accession>A0A8S5MHE0</accession>
<dbReference type="EMBL" id="BK014907">
    <property type="protein sequence ID" value="DAD81753.1"/>
    <property type="molecule type" value="Genomic_DNA"/>
</dbReference>
<feature type="compositionally biased region" description="Polar residues" evidence="1">
    <location>
        <begin position="9"/>
        <end position="20"/>
    </location>
</feature>
<sequence length="165" mass="18740">MAEEIDVQGTENTALEQEKTFTQADVDKMIQTRLDRERKKYPSEEEITAYRTWKDGQQTEQERQAKRDKELADSKSALTAAQAEIEQMKRDKYVLSKGLTGDDAEFIAFKALKMVDDKTTFEQAVDKLTENRQKVKFDWTAPAGNGEKPNATNAAMNSLIRGALK</sequence>
<evidence type="ECO:0000313" key="2">
    <source>
        <dbReference type="EMBL" id="DAD81753.1"/>
    </source>
</evidence>
<feature type="region of interest" description="Disordered" evidence="1">
    <location>
        <begin position="1"/>
        <end position="20"/>
    </location>
</feature>
<organism evidence="2">
    <name type="scientific">Siphoviridae sp. ctHxr66</name>
    <dbReference type="NCBI Taxonomy" id="2826237"/>
    <lineage>
        <taxon>Viruses</taxon>
        <taxon>Duplodnaviria</taxon>
        <taxon>Heunggongvirae</taxon>
        <taxon>Uroviricota</taxon>
        <taxon>Caudoviricetes</taxon>
    </lineage>
</organism>